<feature type="transmembrane region" description="Helical" evidence="7">
    <location>
        <begin position="101"/>
        <end position="118"/>
    </location>
</feature>
<keyword evidence="3" id="KW-1003">Cell membrane</keyword>
<accession>A0ABN1PXG9</accession>
<evidence type="ECO:0000256" key="4">
    <source>
        <dbReference type="ARBA" id="ARBA00022692"/>
    </source>
</evidence>
<keyword evidence="2" id="KW-0813">Transport</keyword>
<feature type="transmembrane region" description="Helical" evidence="7">
    <location>
        <begin position="12"/>
        <end position="32"/>
    </location>
</feature>
<gene>
    <name evidence="9" type="ORF">GCM10009559_24660</name>
</gene>
<evidence type="ECO:0000256" key="2">
    <source>
        <dbReference type="ARBA" id="ARBA00022448"/>
    </source>
</evidence>
<feature type="domain" description="Major facilitator superfamily (MFS) profile" evidence="8">
    <location>
        <begin position="13"/>
        <end position="403"/>
    </location>
</feature>
<reference evidence="9 10" key="1">
    <citation type="journal article" date="2019" name="Int. J. Syst. Evol. Microbiol.">
        <title>The Global Catalogue of Microorganisms (GCM) 10K type strain sequencing project: providing services to taxonomists for standard genome sequencing and annotation.</title>
        <authorList>
            <consortium name="The Broad Institute Genomics Platform"/>
            <consortium name="The Broad Institute Genome Sequencing Center for Infectious Disease"/>
            <person name="Wu L."/>
            <person name="Ma J."/>
        </authorList>
    </citation>
    <scope>NUCLEOTIDE SEQUENCE [LARGE SCALE GENOMIC DNA]</scope>
    <source>
        <strain evidence="9 10">JCM 11117</strain>
    </source>
</reference>
<dbReference type="InterPro" id="IPR036259">
    <property type="entry name" value="MFS_trans_sf"/>
</dbReference>
<name>A0ABN1PXG9_9PSEU</name>
<dbReference type="Proteomes" id="UP001499967">
    <property type="component" value="Unassembled WGS sequence"/>
</dbReference>
<evidence type="ECO:0000256" key="6">
    <source>
        <dbReference type="ARBA" id="ARBA00023136"/>
    </source>
</evidence>
<dbReference type="PROSITE" id="PS50850">
    <property type="entry name" value="MFS"/>
    <property type="match status" value="1"/>
</dbReference>
<feature type="transmembrane region" description="Helical" evidence="7">
    <location>
        <begin position="210"/>
        <end position="232"/>
    </location>
</feature>
<evidence type="ECO:0000259" key="8">
    <source>
        <dbReference type="PROSITE" id="PS50850"/>
    </source>
</evidence>
<feature type="transmembrane region" description="Helical" evidence="7">
    <location>
        <begin position="279"/>
        <end position="300"/>
    </location>
</feature>
<dbReference type="EMBL" id="BAAAHP010000071">
    <property type="protein sequence ID" value="GAA0934271.1"/>
    <property type="molecule type" value="Genomic_DNA"/>
</dbReference>
<keyword evidence="4 7" id="KW-0812">Transmembrane</keyword>
<keyword evidence="10" id="KW-1185">Reference proteome</keyword>
<dbReference type="SUPFAM" id="SSF103473">
    <property type="entry name" value="MFS general substrate transporter"/>
    <property type="match status" value="1"/>
</dbReference>
<feature type="transmembrane region" description="Helical" evidence="7">
    <location>
        <begin position="139"/>
        <end position="162"/>
    </location>
</feature>
<evidence type="ECO:0000256" key="5">
    <source>
        <dbReference type="ARBA" id="ARBA00022989"/>
    </source>
</evidence>
<organism evidence="9 10">
    <name type="scientific">Pseudonocardia zijingensis</name>
    <dbReference type="NCBI Taxonomy" id="153376"/>
    <lineage>
        <taxon>Bacteria</taxon>
        <taxon>Bacillati</taxon>
        <taxon>Actinomycetota</taxon>
        <taxon>Actinomycetes</taxon>
        <taxon>Pseudonocardiales</taxon>
        <taxon>Pseudonocardiaceae</taxon>
        <taxon>Pseudonocardia</taxon>
    </lineage>
</organism>
<dbReference type="PANTHER" id="PTHR23517">
    <property type="entry name" value="RESISTANCE PROTEIN MDTM, PUTATIVE-RELATED-RELATED"/>
    <property type="match status" value="1"/>
</dbReference>
<sequence>MGTLRIFGALPVAVRLLLVNQLAGNTAFYMLIPFLADYLLDDIGLSAVTVGVVLGVRNFSQQGLYLVGGSTADRLGTRGVIVVGLAVRAVGFALFAAGGSLAVVLLAAVCTGFAGALFNPAVRAHIAHDSGTHRAEAFALFNVFGNVGSTLGPLLGIAMVALGFRITAVAAAGIFAVLAIGQLLVLPSRPVERATTSVLGDLGELVANRAFWAFAVALVGMFALQSQIYFVLTLQAQQAAGPAGAAPAVAALFIAETVVSILFQVRVTRLCGAVARGRAMALGLSVMGSAFLVPPLGVLLVPPVPAAQLATVVVAATVLAFGVMIAQPFVNELIPAFGPARLTGTYFGAFYLLAGLTTVTLTPLLGAVVDAGGDALAWGPGLLCAAVALGSAAAILRLHRRGAVPTPVVAG</sequence>
<evidence type="ECO:0000256" key="7">
    <source>
        <dbReference type="SAM" id="Phobius"/>
    </source>
</evidence>
<feature type="transmembrane region" description="Helical" evidence="7">
    <location>
        <begin position="244"/>
        <end position="267"/>
    </location>
</feature>
<feature type="transmembrane region" description="Helical" evidence="7">
    <location>
        <begin position="168"/>
        <end position="189"/>
    </location>
</feature>
<comment type="subcellular location">
    <subcellularLocation>
        <location evidence="1">Cell membrane</location>
        <topology evidence="1">Multi-pass membrane protein</topology>
    </subcellularLocation>
</comment>
<keyword evidence="5 7" id="KW-1133">Transmembrane helix</keyword>
<dbReference type="InterPro" id="IPR011701">
    <property type="entry name" value="MFS"/>
</dbReference>
<keyword evidence="6 7" id="KW-0472">Membrane</keyword>
<dbReference type="Gene3D" id="1.20.1250.20">
    <property type="entry name" value="MFS general substrate transporter like domains"/>
    <property type="match status" value="1"/>
</dbReference>
<proteinExistence type="predicted"/>
<feature type="transmembrane region" description="Helical" evidence="7">
    <location>
        <begin position="306"/>
        <end position="326"/>
    </location>
</feature>
<comment type="caution">
    <text evidence="9">The sequence shown here is derived from an EMBL/GenBank/DDBJ whole genome shotgun (WGS) entry which is preliminary data.</text>
</comment>
<protein>
    <submittedName>
        <fullName evidence="9">MFS transporter</fullName>
    </submittedName>
</protein>
<dbReference type="PANTHER" id="PTHR23517:SF2">
    <property type="entry name" value="MULTIDRUG RESISTANCE PROTEIN MDTH"/>
    <property type="match status" value="1"/>
</dbReference>
<feature type="transmembrane region" description="Helical" evidence="7">
    <location>
        <begin position="346"/>
        <end position="369"/>
    </location>
</feature>
<feature type="transmembrane region" description="Helical" evidence="7">
    <location>
        <begin position="375"/>
        <end position="396"/>
    </location>
</feature>
<evidence type="ECO:0000256" key="1">
    <source>
        <dbReference type="ARBA" id="ARBA00004651"/>
    </source>
</evidence>
<evidence type="ECO:0000313" key="10">
    <source>
        <dbReference type="Proteomes" id="UP001499967"/>
    </source>
</evidence>
<evidence type="ECO:0000256" key="3">
    <source>
        <dbReference type="ARBA" id="ARBA00022475"/>
    </source>
</evidence>
<dbReference type="InterPro" id="IPR050171">
    <property type="entry name" value="MFS_Transporters"/>
</dbReference>
<dbReference type="Pfam" id="PF07690">
    <property type="entry name" value="MFS_1"/>
    <property type="match status" value="1"/>
</dbReference>
<evidence type="ECO:0000313" key="9">
    <source>
        <dbReference type="EMBL" id="GAA0934271.1"/>
    </source>
</evidence>
<dbReference type="InterPro" id="IPR020846">
    <property type="entry name" value="MFS_dom"/>
</dbReference>